<name>A0ABR4CQJ8_9HELO</name>
<comment type="caution">
    <text evidence="3">The sequence shown here is derived from an EMBL/GenBank/DDBJ whole genome shotgun (WGS) entry which is preliminary data.</text>
</comment>
<dbReference type="Gene3D" id="3.40.50.1820">
    <property type="entry name" value="alpha/beta hydrolase"/>
    <property type="match status" value="1"/>
</dbReference>
<dbReference type="Pfam" id="PF00561">
    <property type="entry name" value="Abhydrolase_1"/>
    <property type="match status" value="1"/>
</dbReference>
<gene>
    <name evidence="3" type="ORF">VTL71DRAFT_13072</name>
</gene>
<dbReference type="SUPFAM" id="SSF53474">
    <property type="entry name" value="alpha/beta-Hydrolases"/>
    <property type="match status" value="1"/>
</dbReference>
<dbReference type="PRINTS" id="PR00111">
    <property type="entry name" value="ABHYDROLASE"/>
</dbReference>
<dbReference type="EMBL" id="JAZHXI010000005">
    <property type="protein sequence ID" value="KAL2071837.1"/>
    <property type="molecule type" value="Genomic_DNA"/>
</dbReference>
<proteinExistence type="predicted"/>
<evidence type="ECO:0000259" key="2">
    <source>
        <dbReference type="Pfam" id="PF00561"/>
    </source>
</evidence>
<dbReference type="Proteomes" id="UP001595075">
    <property type="component" value="Unassembled WGS sequence"/>
</dbReference>
<evidence type="ECO:0000256" key="1">
    <source>
        <dbReference type="SAM" id="SignalP"/>
    </source>
</evidence>
<keyword evidence="4" id="KW-1185">Reference proteome</keyword>
<dbReference type="PANTHER" id="PTHR43798">
    <property type="entry name" value="MONOACYLGLYCEROL LIPASE"/>
    <property type="match status" value="1"/>
</dbReference>
<dbReference type="PANTHER" id="PTHR43798:SF33">
    <property type="entry name" value="HYDROLASE, PUTATIVE (AFU_ORTHOLOGUE AFUA_2G14860)-RELATED"/>
    <property type="match status" value="1"/>
</dbReference>
<dbReference type="InterPro" id="IPR029058">
    <property type="entry name" value="AB_hydrolase_fold"/>
</dbReference>
<sequence>MILGMNCPGFTWIELPWVYIAMSVVGAWGARPRCPAAGEWAFGSTPSSATNTEELFRPWFTTSHTQLSFQKSGSRFTDSGEASECHFIVELFSSVDLPLSAVTSVCWVLHCFNIFEHIIPLDRFSKATMKFLQHVICLSVGLIELAAAIAPDAVAQRPLPADLNGSNFTYPWPVKLFQFSSQKAQLLEMAFMDVAPTGPANGKTAVLLHGKNFCGPTWSATAIVLAKAGYRVILPDQIGFCKSTKPVSYQFSLHQLAANTNRLLTKLGVSKATVIGHSMGGMLAARFSLMYPDVVTELILTNPIGLEDWKALGVPYIDTDTTWATEKSSTYGSIRGYEQATYYVGIWDPSYDLWVNMLVNIYNGKQADKFTWNQALIVDMVLTQPVVYEFPLIKSKTLILIGAKDNTAIGKQWSPPDVQAKLGHYDVLGPKTAAAIPGSTLVMFPDLGHAPQIQAPDRFHEALMGWLA</sequence>
<dbReference type="InterPro" id="IPR050266">
    <property type="entry name" value="AB_hydrolase_sf"/>
</dbReference>
<feature type="domain" description="AB hydrolase-1" evidence="2">
    <location>
        <begin position="206"/>
        <end position="312"/>
    </location>
</feature>
<organism evidence="3 4">
    <name type="scientific">Oculimacula yallundae</name>
    <dbReference type="NCBI Taxonomy" id="86028"/>
    <lineage>
        <taxon>Eukaryota</taxon>
        <taxon>Fungi</taxon>
        <taxon>Dikarya</taxon>
        <taxon>Ascomycota</taxon>
        <taxon>Pezizomycotina</taxon>
        <taxon>Leotiomycetes</taxon>
        <taxon>Helotiales</taxon>
        <taxon>Ploettnerulaceae</taxon>
        <taxon>Oculimacula</taxon>
    </lineage>
</organism>
<feature type="signal peptide" evidence="1">
    <location>
        <begin position="1"/>
        <end position="29"/>
    </location>
</feature>
<reference evidence="3 4" key="1">
    <citation type="journal article" date="2024" name="Commun. Biol.">
        <title>Comparative genomic analysis of thermophilic fungi reveals convergent evolutionary adaptations and gene losses.</title>
        <authorList>
            <person name="Steindorff A.S."/>
            <person name="Aguilar-Pontes M.V."/>
            <person name="Robinson A.J."/>
            <person name="Andreopoulos B."/>
            <person name="LaButti K."/>
            <person name="Kuo A."/>
            <person name="Mondo S."/>
            <person name="Riley R."/>
            <person name="Otillar R."/>
            <person name="Haridas S."/>
            <person name="Lipzen A."/>
            <person name="Grimwood J."/>
            <person name="Schmutz J."/>
            <person name="Clum A."/>
            <person name="Reid I.D."/>
            <person name="Moisan M.C."/>
            <person name="Butler G."/>
            <person name="Nguyen T.T.M."/>
            <person name="Dewar K."/>
            <person name="Conant G."/>
            <person name="Drula E."/>
            <person name="Henrissat B."/>
            <person name="Hansel C."/>
            <person name="Singer S."/>
            <person name="Hutchinson M.I."/>
            <person name="de Vries R.P."/>
            <person name="Natvig D.O."/>
            <person name="Powell A.J."/>
            <person name="Tsang A."/>
            <person name="Grigoriev I.V."/>
        </authorList>
    </citation>
    <scope>NUCLEOTIDE SEQUENCE [LARGE SCALE GENOMIC DNA]</scope>
    <source>
        <strain evidence="3 4">CBS 494.80</strain>
    </source>
</reference>
<keyword evidence="1" id="KW-0732">Signal</keyword>
<feature type="chain" id="PRO_5046774295" description="AB hydrolase-1 domain-containing protein" evidence="1">
    <location>
        <begin position="30"/>
        <end position="468"/>
    </location>
</feature>
<evidence type="ECO:0000313" key="3">
    <source>
        <dbReference type="EMBL" id="KAL2071837.1"/>
    </source>
</evidence>
<protein>
    <recommendedName>
        <fullName evidence="2">AB hydrolase-1 domain-containing protein</fullName>
    </recommendedName>
</protein>
<evidence type="ECO:0000313" key="4">
    <source>
        <dbReference type="Proteomes" id="UP001595075"/>
    </source>
</evidence>
<dbReference type="InterPro" id="IPR000073">
    <property type="entry name" value="AB_hydrolase_1"/>
</dbReference>
<accession>A0ABR4CQJ8</accession>